<sequence length="227" mass="24776">MLAGRTEIGMVGDDLLVADGVGGPRVLLLAGRSWLVTSIDWQRRRCQVEPTDLPGKAKWGGRNGGVSFELARGMRDFLGGSDPQGITLTRRAISAIAELRSDHGANITVDATVIRQADDETRWWTWAGTAANRCLAVSLPELVDRQQRIGDRSLRLRSGLTVKEIQTALDDEVRLRLPSVDRNALSGLKFSVALPPALAERTVAERLADMSSASAVLMEKRVFMRSS</sequence>
<dbReference type="RefSeq" id="WP_341771571.1">
    <property type="nucleotide sequence ID" value="NZ_SOCP01000005.1"/>
</dbReference>
<gene>
    <name evidence="1" type="ORF">CLV71_105142</name>
</gene>
<name>A0A4V3FTN3_9PSEU</name>
<dbReference type="AlphaFoldDB" id="A0A4V3FTN3"/>
<keyword evidence="2" id="KW-1185">Reference proteome</keyword>
<dbReference type="Proteomes" id="UP000294927">
    <property type="component" value="Unassembled WGS sequence"/>
</dbReference>
<evidence type="ECO:0000313" key="1">
    <source>
        <dbReference type="EMBL" id="TDV52011.1"/>
    </source>
</evidence>
<organism evidence="1 2">
    <name type="scientific">Actinophytocola oryzae</name>
    <dbReference type="NCBI Taxonomy" id="502181"/>
    <lineage>
        <taxon>Bacteria</taxon>
        <taxon>Bacillati</taxon>
        <taxon>Actinomycetota</taxon>
        <taxon>Actinomycetes</taxon>
        <taxon>Pseudonocardiales</taxon>
        <taxon>Pseudonocardiaceae</taxon>
    </lineage>
</organism>
<dbReference type="EMBL" id="SOCP01000005">
    <property type="protein sequence ID" value="TDV52011.1"/>
    <property type="molecule type" value="Genomic_DNA"/>
</dbReference>
<comment type="caution">
    <text evidence="1">The sequence shown here is derived from an EMBL/GenBank/DDBJ whole genome shotgun (WGS) entry which is preliminary data.</text>
</comment>
<accession>A0A4V3FTN3</accession>
<reference evidence="1 2" key="1">
    <citation type="submission" date="2019-03" db="EMBL/GenBank/DDBJ databases">
        <title>Genomic Encyclopedia of Archaeal and Bacterial Type Strains, Phase II (KMG-II): from individual species to whole genera.</title>
        <authorList>
            <person name="Goeker M."/>
        </authorList>
    </citation>
    <scope>NUCLEOTIDE SEQUENCE [LARGE SCALE GENOMIC DNA]</scope>
    <source>
        <strain evidence="1 2">DSM 45499</strain>
    </source>
</reference>
<evidence type="ECO:0000313" key="2">
    <source>
        <dbReference type="Proteomes" id="UP000294927"/>
    </source>
</evidence>
<proteinExistence type="predicted"/>
<protein>
    <submittedName>
        <fullName evidence="1">Uncharacterized protein</fullName>
    </submittedName>
</protein>